<evidence type="ECO:0008006" key="4">
    <source>
        <dbReference type="Google" id="ProtNLM"/>
    </source>
</evidence>
<dbReference type="Proteomes" id="UP000049222">
    <property type="component" value="Unassembled WGS sequence"/>
</dbReference>
<keyword evidence="1" id="KW-1133">Transmembrane helix</keyword>
<feature type="transmembrane region" description="Helical" evidence="1">
    <location>
        <begin position="75"/>
        <end position="97"/>
    </location>
</feature>
<keyword evidence="3" id="KW-1185">Reference proteome</keyword>
<organism evidence="2 3">
    <name type="scientific">Jannaschia donghaensis</name>
    <dbReference type="NCBI Taxonomy" id="420998"/>
    <lineage>
        <taxon>Bacteria</taxon>
        <taxon>Pseudomonadati</taxon>
        <taxon>Pseudomonadota</taxon>
        <taxon>Alphaproteobacteria</taxon>
        <taxon>Rhodobacterales</taxon>
        <taxon>Roseobacteraceae</taxon>
        <taxon>Jannaschia</taxon>
    </lineage>
</organism>
<dbReference type="RefSeq" id="WP_055086600.1">
    <property type="nucleotide sequence ID" value="NZ_CXSU01000012.1"/>
</dbReference>
<dbReference type="NCBIfam" id="NF033773">
    <property type="entry name" value="tellur_TrgA"/>
    <property type="match status" value="1"/>
</dbReference>
<dbReference type="InterPro" id="IPR047784">
    <property type="entry name" value="TrgA"/>
</dbReference>
<dbReference type="AlphaFoldDB" id="A0A0M6YMS7"/>
<dbReference type="STRING" id="420998.JDO7802_02853"/>
<evidence type="ECO:0000313" key="3">
    <source>
        <dbReference type="Proteomes" id="UP000049222"/>
    </source>
</evidence>
<accession>A0A0M6YMS7</accession>
<dbReference type="EMBL" id="CXSU01000012">
    <property type="protein sequence ID" value="CTQ50823.1"/>
    <property type="molecule type" value="Genomic_DNA"/>
</dbReference>
<sequence length="153" mass="16045">MPTPAKLVAAILFAALCWFVGEAIVRYTLEEGVRVGLFREVLAAGGLIVGWRTIGSAATGPVGRGNSIPNVITSGFAAAFVFLVLGLLFHSFGVMIAESLEGKYNAIGRAASAWMGFLVEDAMTVWHPVILGLLFVGGAVIGLIAGVVGRRYH</sequence>
<name>A0A0M6YMS7_9RHOB</name>
<keyword evidence="1" id="KW-0812">Transmembrane</keyword>
<dbReference type="OrthoDB" id="7869508at2"/>
<keyword evidence="1" id="KW-0472">Membrane</keyword>
<protein>
    <recommendedName>
        <fullName evidence="4">Tellurite resistance protein</fullName>
    </recommendedName>
</protein>
<feature type="transmembrane region" description="Helical" evidence="1">
    <location>
        <begin position="125"/>
        <end position="148"/>
    </location>
</feature>
<gene>
    <name evidence="2" type="ORF">JDO7802_02853</name>
</gene>
<proteinExistence type="predicted"/>
<evidence type="ECO:0000313" key="2">
    <source>
        <dbReference type="EMBL" id="CTQ50823.1"/>
    </source>
</evidence>
<reference evidence="2 3" key="1">
    <citation type="submission" date="2015-07" db="EMBL/GenBank/DDBJ databases">
        <authorList>
            <person name="Noorani M."/>
        </authorList>
    </citation>
    <scope>NUCLEOTIDE SEQUENCE [LARGE SCALE GENOMIC DNA]</scope>
    <source>
        <strain evidence="2 3">CECT 7802</strain>
    </source>
</reference>
<feature type="transmembrane region" description="Helical" evidence="1">
    <location>
        <begin position="33"/>
        <end position="54"/>
    </location>
</feature>
<evidence type="ECO:0000256" key="1">
    <source>
        <dbReference type="SAM" id="Phobius"/>
    </source>
</evidence>